<accession>A0ACB0JKX4</accession>
<comment type="caution">
    <text evidence="1">The sequence shown here is derived from an EMBL/GenBank/DDBJ whole genome shotgun (WGS) entry which is preliminary data.</text>
</comment>
<keyword evidence="2" id="KW-1185">Reference proteome</keyword>
<name>A0ACB0JKX4_TRIPR</name>
<evidence type="ECO:0000313" key="2">
    <source>
        <dbReference type="Proteomes" id="UP001177021"/>
    </source>
</evidence>
<proteinExistence type="predicted"/>
<gene>
    <name evidence="1" type="ORF">MILVUS5_LOCUS14614</name>
</gene>
<evidence type="ECO:0000313" key="1">
    <source>
        <dbReference type="EMBL" id="CAJ2645764.1"/>
    </source>
</evidence>
<sequence length="196" mass="22625">MNYECQVAETLKVEETLLVEEEFEPSPPGLQELPPNWKYVFLGEDSKQPVILSSLLTPLEEDDLVKELEKDYDTSTWNLNGIIPAFWLHKVYKEEEVNPGVGACKIVIPPLECLVKKEVTKLVETVMMSFRKKSVDDSKEGPKGARKKKRKKGRNKQIKFIRRPIIVKSLLVDQNNSRLKKEQKRSWGETSLKYPP</sequence>
<dbReference type="EMBL" id="CASHSV030000109">
    <property type="protein sequence ID" value="CAJ2645764.1"/>
    <property type="molecule type" value="Genomic_DNA"/>
</dbReference>
<reference evidence="1" key="1">
    <citation type="submission" date="2023-10" db="EMBL/GenBank/DDBJ databases">
        <authorList>
            <person name="Rodriguez Cubillos JULIANA M."/>
            <person name="De Vega J."/>
        </authorList>
    </citation>
    <scope>NUCLEOTIDE SEQUENCE</scope>
</reference>
<organism evidence="1 2">
    <name type="scientific">Trifolium pratense</name>
    <name type="common">Red clover</name>
    <dbReference type="NCBI Taxonomy" id="57577"/>
    <lineage>
        <taxon>Eukaryota</taxon>
        <taxon>Viridiplantae</taxon>
        <taxon>Streptophyta</taxon>
        <taxon>Embryophyta</taxon>
        <taxon>Tracheophyta</taxon>
        <taxon>Spermatophyta</taxon>
        <taxon>Magnoliopsida</taxon>
        <taxon>eudicotyledons</taxon>
        <taxon>Gunneridae</taxon>
        <taxon>Pentapetalae</taxon>
        <taxon>rosids</taxon>
        <taxon>fabids</taxon>
        <taxon>Fabales</taxon>
        <taxon>Fabaceae</taxon>
        <taxon>Papilionoideae</taxon>
        <taxon>50 kb inversion clade</taxon>
        <taxon>NPAAA clade</taxon>
        <taxon>Hologalegina</taxon>
        <taxon>IRL clade</taxon>
        <taxon>Trifolieae</taxon>
        <taxon>Trifolium</taxon>
    </lineage>
</organism>
<dbReference type="Proteomes" id="UP001177021">
    <property type="component" value="Unassembled WGS sequence"/>
</dbReference>
<protein>
    <submittedName>
        <fullName evidence="1">Uncharacterized protein</fullName>
    </submittedName>
</protein>